<dbReference type="GO" id="GO:1902495">
    <property type="term" value="C:transmembrane transporter complex"/>
    <property type="evidence" value="ECO:0007669"/>
    <property type="project" value="TreeGrafter"/>
</dbReference>
<dbReference type="OrthoDB" id="448448at2759"/>
<feature type="transmembrane region" description="Helical" evidence="9">
    <location>
        <begin position="822"/>
        <end position="845"/>
    </location>
</feature>
<evidence type="ECO:0000313" key="11">
    <source>
        <dbReference type="Proteomes" id="UP000275408"/>
    </source>
</evidence>
<dbReference type="InterPro" id="IPR002110">
    <property type="entry name" value="Ankyrin_rpt"/>
</dbReference>
<keyword evidence="5" id="KW-0406">Ion transport</keyword>
<dbReference type="Gene3D" id="1.25.40.20">
    <property type="entry name" value="Ankyrin repeat-containing domain"/>
    <property type="match status" value="5"/>
</dbReference>
<gene>
    <name evidence="10" type="ORF">pdam_00001998</name>
</gene>
<evidence type="ECO:0000256" key="8">
    <source>
        <dbReference type="PROSITE-ProRule" id="PRU00023"/>
    </source>
</evidence>
<dbReference type="Pfam" id="PF12796">
    <property type="entry name" value="Ank_2"/>
    <property type="match status" value="4"/>
</dbReference>
<evidence type="ECO:0000313" key="10">
    <source>
        <dbReference type="EMBL" id="RMX46071.1"/>
    </source>
</evidence>
<evidence type="ECO:0000256" key="3">
    <source>
        <dbReference type="ARBA" id="ARBA00022737"/>
    </source>
</evidence>
<keyword evidence="6" id="KW-0325">Glycoprotein</keyword>
<dbReference type="PROSITE" id="PS50297">
    <property type="entry name" value="ANK_REP_REGION"/>
    <property type="match status" value="8"/>
</dbReference>
<keyword evidence="9" id="KW-0472">Membrane</keyword>
<feature type="transmembrane region" description="Helical" evidence="9">
    <location>
        <begin position="754"/>
        <end position="772"/>
    </location>
</feature>
<sequence>MSRIDFMPSPVLNPSIVNAETQNGHTYEMQSIQCGETNLFEAAADGRMAYVKAYFSSTTNKADILDHSGQGALHHAARMNRVEVVEFMLKAGANVDVLNREGLTPLHVAARYQSLSNFAPKHLNIKHIFFRSNSLEALNSLLKKGAKLNFVSTSRGCTPLHIAVEFGNRQTVQRLLNEKSLEIDAKNGQEVTALHIAISRGYEGICRDLLHNGASVSISTKEGNSCLHLAASAANSDIFSAVIQAAMVDITNYPAYAMQPTRDVPEFGQIINQTNGDKNTALHIAVQTGHVSICSTLLQHGADPNLQNRYHKTPLHLASIRKRKEIVESLIRRGAQLNIKDRKQRTPLHSAASFGSEDGIDLLLKSFASRDPKDDEGMTPFLCAVAAGHTRCAELLLECGANITVRDKYQRCCIHFAIENDKEEVLAMLLQRPECELINAPDIHERTPLHCAALSANIRYLSTRYNNISLFLLFLKTTMAIRQTERMISIFCLRKICLTLLRMGAQVDSVDVNDSTPLLLAAKTGTGSIIQLFLEKNANIDHQDKTGSTALLIASTRGHVDVVKMLLSKQASLKPNENGLNCLDVAIDNQQSDVVMTIIKNSRWREVLSAKSSDGQNRMGKLIQRFPDSAKSVLDRCIQRSTTSRSITYDFSLLDPGPDDSSGPSGRPFFGLAVMVEYKQKDLLVHDVSRKLLRIKWRVYGWFVYWTNLILFSIFLGLLTYFMLHERGNVVLKPKNSYVDDEEEAVFRRNETNVFKHLVEFLILIFASFHLLKELYQIYVQRLEYFKQVTNLMEWVLYLSTIIFILPYIFESLTSLRSYPNLTWQLGTLAVFLGYVNLILFVQTLDYVGIYVTMFFQVATTVGKAISLLALFSVAFSVVFFILFREQESFETFGLTLMKVVVMTIGELDYTSMIVDNFNVSSDSGAPLVPYRESSLIFLSVFIFAIPIVLMNLLLTGN</sequence>
<evidence type="ECO:0000256" key="5">
    <source>
        <dbReference type="ARBA" id="ARBA00023065"/>
    </source>
</evidence>
<keyword evidence="1" id="KW-0813">Transport</keyword>
<accession>A0A3M6TXK5</accession>
<proteinExistence type="predicted"/>
<evidence type="ECO:0000256" key="1">
    <source>
        <dbReference type="ARBA" id="ARBA00022448"/>
    </source>
</evidence>
<protein>
    <submittedName>
        <fullName evidence="10">Uncharacterized protein</fullName>
    </submittedName>
</protein>
<keyword evidence="11" id="KW-1185">Reference proteome</keyword>
<feature type="repeat" description="ANK" evidence="8">
    <location>
        <begin position="310"/>
        <end position="342"/>
    </location>
</feature>
<dbReference type="AlphaFoldDB" id="A0A3M6TXK5"/>
<feature type="transmembrane region" description="Helical" evidence="9">
    <location>
        <begin position="896"/>
        <end position="915"/>
    </location>
</feature>
<keyword evidence="3" id="KW-0677">Repeat</keyword>
<feature type="transmembrane region" description="Helical" evidence="9">
    <location>
        <begin position="699"/>
        <end position="724"/>
    </location>
</feature>
<evidence type="ECO:0000256" key="6">
    <source>
        <dbReference type="ARBA" id="ARBA00023180"/>
    </source>
</evidence>
<feature type="repeat" description="ANK" evidence="8">
    <location>
        <begin position="376"/>
        <end position="408"/>
    </location>
</feature>
<dbReference type="PRINTS" id="PR01415">
    <property type="entry name" value="ANKYRIN"/>
</dbReference>
<feature type="repeat" description="ANK" evidence="8">
    <location>
        <begin position="546"/>
        <end position="578"/>
    </location>
</feature>
<dbReference type="SUPFAM" id="SSF48403">
    <property type="entry name" value="Ankyrin repeat"/>
    <property type="match status" value="2"/>
</dbReference>
<reference evidence="10 11" key="1">
    <citation type="journal article" date="2018" name="Sci. Rep.">
        <title>Comparative analysis of the Pocillopora damicornis genome highlights role of immune system in coral evolution.</title>
        <authorList>
            <person name="Cunning R."/>
            <person name="Bay R.A."/>
            <person name="Gillette P."/>
            <person name="Baker A.C."/>
            <person name="Traylor-Knowles N."/>
        </authorList>
    </citation>
    <scope>NUCLEOTIDE SEQUENCE [LARGE SCALE GENOMIC DNA]</scope>
    <source>
        <strain evidence="10">RSMAS</strain>
        <tissue evidence="10">Whole animal</tissue>
    </source>
</reference>
<evidence type="ECO:0000256" key="9">
    <source>
        <dbReference type="SAM" id="Phobius"/>
    </source>
</evidence>
<dbReference type="Proteomes" id="UP000275408">
    <property type="component" value="Unassembled WGS sequence"/>
</dbReference>
<feature type="transmembrane region" description="Helical" evidence="9">
    <location>
        <begin position="865"/>
        <end position="884"/>
    </location>
</feature>
<organism evidence="10 11">
    <name type="scientific">Pocillopora damicornis</name>
    <name type="common">Cauliflower coral</name>
    <name type="synonym">Millepora damicornis</name>
    <dbReference type="NCBI Taxonomy" id="46731"/>
    <lineage>
        <taxon>Eukaryota</taxon>
        <taxon>Metazoa</taxon>
        <taxon>Cnidaria</taxon>
        <taxon>Anthozoa</taxon>
        <taxon>Hexacorallia</taxon>
        <taxon>Scleractinia</taxon>
        <taxon>Astrocoeniina</taxon>
        <taxon>Pocilloporidae</taxon>
        <taxon>Pocillopora</taxon>
    </lineage>
</organism>
<name>A0A3M6TXK5_POCDA</name>
<feature type="transmembrane region" description="Helical" evidence="9">
    <location>
        <begin position="935"/>
        <end position="955"/>
    </location>
</feature>
<dbReference type="EMBL" id="RCHS01002737">
    <property type="protein sequence ID" value="RMX46071.1"/>
    <property type="molecule type" value="Genomic_DNA"/>
</dbReference>
<keyword evidence="9" id="KW-1133">Transmembrane helix</keyword>
<feature type="repeat" description="ANK" evidence="8">
    <location>
        <begin position="277"/>
        <end position="309"/>
    </location>
</feature>
<dbReference type="InterPro" id="IPR052076">
    <property type="entry name" value="TRP_cation_channel"/>
</dbReference>
<evidence type="ECO:0000256" key="4">
    <source>
        <dbReference type="ARBA" id="ARBA00023043"/>
    </source>
</evidence>
<dbReference type="PROSITE" id="PS50088">
    <property type="entry name" value="ANK_REPEAT"/>
    <property type="match status" value="9"/>
</dbReference>
<comment type="caution">
    <text evidence="10">The sequence shown here is derived from an EMBL/GenBank/DDBJ whole genome shotgun (WGS) entry which is preliminary data.</text>
</comment>
<feature type="repeat" description="ANK" evidence="8">
    <location>
        <begin position="68"/>
        <end position="100"/>
    </location>
</feature>
<dbReference type="STRING" id="46731.A0A3M6TXK5"/>
<feature type="transmembrane region" description="Helical" evidence="9">
    <location>
        <begin position="792"/>
        <end position="810"/>
    </location>
</feature>
<keyword evidence="9" id="KW-0812">Transmembrane</keyword>
<feature type="repeat" description="ANK" evidence="8">
    <location>
        <begin position="155"/>
        <end position="188"/>
    </location>
</feature>
<dbReference type="GO" id="GO:0022857">
    <property type="term" value="F:transmembrane transporter activity"/>
    <property type="evidence" value="ECO:0007669"/>
    <property type="project" value="TreeGrafter"/>
</dbReference>
<dbReference type="PANTHER" id="PTHR47143:SF1">
    <property type="entry name" value="ION_TRANS DOMAIN-CONTAINING PROTEIN"/>
    <property type="match status" value="1"/>
</dbReference>
<keyword evidence="4 8" id="KW-0040">ANK repeat</keyword>
<evidence type="ECO:0000256" key="2">
    <source>
        <dbReference type="ARBA" id="ARBA00022606"/>
    </source>
</evidence>
<dbReference type="Pfam" id="PF13637">
    <property type="entry name" value="Ank_4"/>
    <property type="match status" value="1"/>
</dbReference>
<keyword evidence="2" id="KW-0716">Sensory transduction</keyword>
<dbReference type="GO" id="GO:0034220">
    <property type="term" value="P:monoatomic ion transmembrane transport"/>
    <property type="evidence" value="ECO:0007669"/>
    <property type="project" value="UniProtKB-KW"/>
</dbReference>
<dbReference type="SMART" id="SM00248">
    <property type="entry name" value="ANK"/>
    <property type="match status" value="14"/>
</dbReference>
<feature type="repeat" description="ANK" evidence="8">
    <location>
        <begin position="189"/>
        <end position="221"/>
    </location>
</feature>
<evidence type="ECO:0000256" key="7">
    <source>
        <dbReference type="ARBA" id="ARBA00023303"/>
    </source>
</evidence>
<dbReference type="PANTHER" id="PTHR47143">
    <property type="entry name" value="TRANSIENT RECEPTOR POTENTIAL CATION CHANNEL PROTEIN PAINLESS"/>
    <property type="match status" value="1"/>
</dbReference>
<dbReference type="InterPro" id="IPR036770">
    <property type="entry name" value="Ankyrin_rpt-contain_sf"/>
</dbReference>
<keyword evidence="7" id="KW-0407">Ion channel</keyword>
<feature type="repeat" description="ANK" evidence="8">
    <location>
        <begin position="343"/>
        <end position="375"/>
    </location>
</feature>
<feature type="repeat" description="ANK" evidence="8">
    <location>
        <begin position="513"/>
        <end position="545"/>
    </location>
</feature>